<protein>
    <submittedName>
        <fullName evidence="4">SPOR domain-containing protein</fullName>
    </submittedName>
</protein>
<feature type="region of interest" description="Disordered" evidence="1">
    <location>
        <begin position="120"/>
        <end position="174"/>
    </location>
</feature>
<evidence type="ECO:0000256" key="2">
    <source>
        <dbReference type="SAM" id="Phobius"/>
    </source>
</evidence>
<dbReference type="InterPro" id="IPR036680">
    <property type="entry name" value="SPOR-like_sf"/>
</dbReference>
<organism evidence="4 5">
    <name type="scientific">Helicobacter apodemus</name>
    <dbReference type="NCBI Taxonomy" id="135569"/>
    <lineage>
        <taxon>Bacteria</taxon>
        <taxon>Pseudomonadati</taxon>
        <taxon>Campylobacterota</taxon>
        <taxon>Epsilonproteobacteria</taxon>
        <taxon>Campylobacterales</taxon>
        <taxon>Helicobacteraceae</taxon>
        <taxon>Helicobacter</taxon>
    </lineage>
</organism>
<accession>A0A4U8UDM1</accession>
<keyword evidence="2" id="KW-1133">Transmembrane helix</keyword>
<dbReference type="SUPFAM" id="SSF110997">
    <property type="entry name" value="Sporulation related repeat"/>
    <property type="match status" value="1"/>
</dbReference>
<dbReference type="Gene3D" id="3.30.70.1070">
    <property type="entry name" value="Sporulation related repeat"/>
    <property type="match status" value="1"/>
</dbReference>
<feature type="compositionally biased region" description="Polar residues" evidence="1">
    <location>
        <begin position="160"/>
        <end position="174"/>
    </location>
</feature>
<proteinExistence type="predicted"/>
<dbReference type="InterPro" id="IPR007730">
    <property type="entry name" value="SPOR-like_dom"/>
</dbReference>
<keyword evidence="2" id="KW-0472">Membrane</keyword>
<gene>
    <name evidence="4" type="ORF">LS72_006190</name>
</gene>
<name>A0A4U8UDM1_9HELI</name>
<keyword evidence="5" id="KW-1185">Reference proteome</keyword>
<evidence type="ECO:0000313" key="5">
    <source>
        <dbReference type="Proteomes" id="UP000029920"/>
    </source>
</evidence>
<feature type="compositionally biased region" description="Pro residues" evidence="1">
    <location>
        <begin position="127"/>
        <end position="137"/>
    </location>
</feature>
<evidence type="ECO:0000256" key="1">
    <source>
        <dbReference type="SAM" id="MobiDB-lite"/>
    </source>
</evidence>
<comment type="caution">
    <text evidence="4">The sequence shown here is derived from an EMBL/GenBank/DDBJ whole genome shotgun (WGS) entry which is preliminary data.</text>
</comment>
<dbReference type="AlphaFoldDB" id="A0A4U8UDM1"/>
<dbReference type="RefSeq" id="WP_034553552.1">
    <property type="nucleotide sequence ID" value="NZ_JRPC02000014.1"/>
</dbReference>
<evidence type="ECO:0000313" key="4">
    <source>
        <dbReference type="EMBL" id="TLE15668.1"/>
    </source>
</evidence>
<dbReference type="Proteomes" id="UP000029920">
    <property type="component" value="Unassembled WGS sequence"/>
</dbReference>
<feature type="transmembrane region" description="Helical" evidence="2">
    <location>
        <begin position="37"/>
        <end position="58"/>
    </location>
</feature>
<sequence>MTELKQEKQEKKELELDDLLLTDLEDEENKESQSKKAILLVAIGIIIFAIVVFIVYILQSDTKNKPQNIETQKPLENIERSAVQQTTRISQDFGQVPIQQQTTNSDEQFQRIIDQIKAQQKEQQVLPPLPQNPPQDLTPPKIEKPQDPTPPRSPTKPEETSANTSKNIQTNDTQLQGGEAIQGFYIQVGAFKGSPNQQVLSVIKEANLNYRMQKAGNTNRLLIGPFNNRQEAQNHLGEVRERINKEAFIKQIQ</sequence>
<dbReference type="Pfam" id="PF05036">
    <property type="entry name" value="SPOR"/>
    <property type="match status" value="1"/>
</dbReference>
<dbReference type="EMBL" id="JRPC02000014">
    <property type="protein sequence ID" value="TLE15668.1"/>
    <property type="molecule type" value="Genomic_DNA"/>
</dbReference>
<reference evidence="4 5" key="1">
    <citation type="journal article" date="2014" name="Genome Announc.">
        <title>Draft genome sequences of eight enterohepatic helicobacter species isolated from both laboratory and wild rodents.</title>
        <authorList>
            <person name="Sheh A."/>
            <person name="Shen Z."/>
            <person name="Fox J.G."/>
        </authorList>
    </citation>
    <scope>NUCLEOTIDE SEQUENCE [LARGE SCALE GENOMIC DNA]</scope>
    <source>
        <strain evidence="4 5">MIT-03-7007</strain>
    </source>
</reference>
<keyword evidence="2" id="KW-0812">Transmembrane</keyword>
<feature type="domain" description="SPOR" evidence="3">
    <location>
        <begin position="182"/>
        <end position="249"/>
    </location>
</feature>
<evidence type="ECO:0000259" key="3">
    <source>
        <dbReference type="Pfam" id="PF05036"/>
    </source>
</evidence>
<dbReference type="GO" id="GO:0042834">
    <property type="term" value="F:peptidoglycan binding"/>
    <property type="evidence" value="ECO:0007669"/>
    <property type="project" value="InterPro"/>
</dbReference>